<name>A0A2P6P7W0_ROSCH</name>
<protein>
    <submittedName>
        <fullName evidence="1">Uncharacterized protein</fullName>
    </submittedName>
</protein>
<organism evidence="1 2">
    <name type="scientific">Rosa chinensis</name>
    <name type="common">China rose</name>
    <dbReference type="NCBI Taxonomy" id="74649"/>
    <lineage>
        <taxon>Eukaryota</taxon>
        <taxon>Viridiplantae</taxon>
        <taxon>Streptophyta</taxon>
        <taxon>Embryophyta</taxon>
        <taxon>Tracheophyta</taxon>
        <taxon>Spermatophyta</taxon>
        <taxon>Magnoliopsida</taxon>
        <taxon>eudicotyledons</taxon>
        <taxon>Gunneridae</taxon>
        <taxon>Pentapetalae</taxon>
        <taxon>rosids</taxon>
        <taxon>fabids</taxon>
        <taxon>Rosales</taxon>
        <taxon>Rosaceae</taxon>
        <taxon>Rosoideae</taxon>
        <taxon>Rosoideae incertae sedis</taxon>
        <taxon>Rosa</taxon>
    </lineage>
</organism>
<dbReference type="STRING" id="74649.A0A2P6P7W0"/>
<dbReference type="Gramene" id="PRQ18023">
    <property type="protein sequence ID" value="PRQ18023"/>
    <property type="gene ID" value="RchiOBHm_Chr7g0201351"/>
</dbReference>
<evidence type="ECO:0000313" key="2">
    <source>
        <dbReference type="Proteomes" id="UP000238479"/>
    </source>
</evidence>
<keyword evidence="2" id="KW-1185">Reference proteome</keyword>
<gene>
    <name evidence="1" type="ORF">RchiOBHm_Chr7g0201351</name>
</gene>
<dbReference type="EMBL" id="PDCK01000045">
    <property type="protein sequence ID" value="PRQ18023.1"/>
    <property type="molecule type" value="Genomic_DNA"/>
</dbReference>
<dbReference type="AlphaFoldDB" id="A0A2P6P7W0"/>
<reference evidence="1 2" key="1">
    <citation type="journal article" date="2018" name="Nat. Genet.">
        <title>The Rosa genome provides new insights in the design of modern roses.</title>
        <authorList>
            <person name="Bendahmane M."/>
        </authorList>
    </citation>
    <scope>NUCLEOTIDE SEQUENCE [LARGE SCALE GENOMIC DNA]</scope>
    <source>
        <strain evidence="2">cv. Old Blush</strain>
    </source>
</reference>
<comment type="caution">
    <text evidence="1">The sequence shown here is derived from an EMBL/GenBank/DDBJ whole genome shotgun (WGS) entry which is preliminary data.</text>
</comment>
<evidence type="ECO:0000313" key="1">
    <source>
        <dbReference type="EMBL" id="PRQ18023.1"/>
    </source>
</evidence>
<sequence>MIIFSWAKCLETGETMAIKKVLQDRREKNKERQLMRVIDMLTHPLQNSLML</sequence>
<dbReference type="Proteomes" id="UP000238479">
    <property type="component" value="Chromosome 7"/>
</dbReference>
<dbReference type="Gene3D" id="3.30.200.20">
    <property type="entry name" value="Phosphorylase Kinase, domain 1"/>
    <property type="match status" value="1"/>
</dbReference>
<keyword evidence="1" id="KW-0808">Transferase</keyword>
<proteinExistence type="predicted"/>
<dbReference type="GO" id="GO:0016740">
    <property type="term" value="F:transferase activity"/>
    <property type="evidence" value="ECO:0007669"/>
    <property type="project" value="UniProtKB-KW"/>
</dbReference>
<accession>A0A2P6P7W0</accession>